<feature type="transmembrane region" description="Helical" evidence="11">
    <location>
        <begin position="293"/>
        <end position="311"/>
    </location>
</feature>
<comment type="similarity">
    <text evidence="9">Belongs to the methyl-accepting chemotaxis (MCP) protein family.</text>
</comment>
<dbReference type="Proteomes" id="UP000268048">
    <property type="component" value="Chromosome"/>
</dbReference>
<evidence type="ECO:0000259" key="13">
    <source>
        <dbReference type="PROSITE" id="PS50885"/>
    </source>
</evidence>
<dbReference type="GO" id="GO:0006935">
    <property type="term" value="P:chemotaxis"/>
    <property type="evidence" value="ECO:0007669"/>
    <property type="project" value="UniProtKB-KW"/>
</dbReference>
<reference evidence="15 16" key="1">
    <citation type="submission" date="2018-03" db="EMBL/GenBank/DDBJ databases">
        <title>Diversity of phytobeneficial traits revealed by whole-genome analysis of worldwide-isolated phenazine-producing Pseudomonas spp.</title>
        <authorList>
            <person name="Biessy A."/>
            <person name="Novinscak A."/>
            <person name="Blom J."/>
            <person name="Leger G."/>
            <person name="Thomashow L.S."/>
            <person name="Cazorla F.M."/>
            <person name="Josic D."/>
            <person name="Filion M."/>
        </authorList>
    </citation>
    <scope>NUCLEOTIDE SEQUENCE [LARGE SCALE GENOMIC DNA]</scope>
    <source>
        <strain evidence="15 16">B25</strain>
    </source>
</reference>
<dbReference type="InterPro" id="IPR003660">
    <property type="entry name" value="HAMP_dom"/>
</dbReference>
<dbReference type="Gene3D" id="1.20.1440.210">
    <property type="match status" value="2"/>
</dbReference>
<name>A0A3G7TW51_9PSED</name>
<dbReference type="Gene3D" id="1.10.287.950">
    <property type="entry name" value="Methyl-accepting chemotaxis protein"/>
    <property type="match status" value="1"/>
</dbReference>
<organism evidence="15 16">
    <name type="scientific">Pseudomonas chlororaphis</name>
    <dbReference type="NCBI Taxonomy" id="587753"/>
    <lineage>
        <taxon>Bacteria</taxon>
        <taxon>Pseudomonadati</taxon>
        <taxon>Pseudomonadota</taxon>
        <taxon>Gammaproteobacteria</taxon>
        <taxon>Pseudomonadales</taxon>
        <taxon>Pseudomonadaceae</taxon>
        <taxon>Pseudomonas</taxon>
    </lineage>
</organism>
<keyword evidence="5 11" id="KW-0812">Transmembrane</keyword>
<keyword evidence="3" id="KW-0488">Methylation</keyword>
<dbReference type="InterPro" id="IPR032255">
    <property type="entry name" value="HBM"/>
</dbReference>
<dbReference type="PANTHER" id="PTHR32089">
    <property type="entry name" value="METHYL-ACCEPTING CHEMOTAXIS PROTEIN MCPB"/>
    <property type="match status" value="1"/>
</dbReference>
<dbReference type="Pfam" id="PF00015">
    <property type="entry name" value="MCPsignal"/>
    <property type="match status" value="1"/>
</dbReference>
<keyword evidence="2" id="KW-1003">Cell membrane</keyword>
<dbReference type="Pfam" id="PF00672">
    <property type="entry name" value="HAMP"/>
    <property type="match status" value="1"/>
</dbReference>
<evidence type="ECO:0000256" key="6">
    <source>
        <dbReference type="ARBA" id="ARBA00022989"/>
    </source>
</evidence>
<evidence type="ECO:0000256" key="5">
    <source>
        <dbReference type="ARBA" id="ARBA00022692"/>
    </source>
</evidence>
<evidence type="ECO:0000313" key="15">
    <source>
        <dbReference type="EMBL" id="AZE51343.1"/>
    </source>
</evidence>
<dbReference type="PROSITE" id="PS50111">
    <property type="entry name" value="CHEMOTAXIS_TRANSDUC_2"/>
    <property type="match status" value="1"/>
</dbReference>
<feature type="domain" description="HBM" evidence="14">
    <location>
        <begin position="41"/>
        <end position="285"/>
    </location>
</feature>
<dbReference type="GO" id="GO:0004888">
    <property type="term" value="F:transmembrane signaling receptor activity"/>
    <property type="evidence" value="ECO:0007669"/>
    <property type="project" value="InterPro"/>
</dbReference>
<evidence type="ECO:0000256" key="2">
    <source>
        <dbReference type="ARBA" id="ARBA00022475"/>
    </source>
</evidence>
<dbReference type="SUPFAM" id="SSF58104">
    <property type="entry name" value="Methyl-accepting chemotaxis protein (MCP) signaling domain"/>
    <property type="match status" value="1"/>
</dbReference>
<dbReference type="GO" id="GO:0005886">
    <property type="term" value="C:plasma membrane"/>
    <property type="evidence" value="ECO:0007669"/>
    <property type="project" value="UniProtKB-SubCell"/>
</dbReference>
<keyword evidence="4" id="KW-0145">Chemotaxis</keyword>
<dbReference type="EMBL" id="CP027753">
    <property type="protein sequence ID" value="AZE51343.1"/>
    <property type="molecule type" value="Genomic_DNA"/>
</dbReference>
<keyword evidence="6 11" id="KW-1133">Transmembrane helix</keyword>
<dbReference type="FunFam" id="1.10.287.950:FF:000001">
    <property type="entry name" value="Methyl-accepting chemotaxis sensory transducer"/>
    <property type="match status" value="1"/>
</dbReference>
<dbReference type="PROSITE" id="PS51753">
    <property type="entry name" value="HBM"/>
    <property type="match status" value="1"/>
</dbReference>
<dbReference type="AlphaFoldDB" id="A0A3G7TW51"/>
<evidence type="ECO:0000256" key="9">
    <source>
        <dbReference type="ARBA" id="ARBA00029447"/>
    </source>
</evidence>
<dbReference type="SMART" id="SM01358">
    <property type="entry name" value="HBM"/>
    <property type="match status" value="1"/>
</dbReference>
<keyword evidence="8 10" id="KW-0807">Transducer</keyword>
<dbReference type="InterPro" id="IPR004090">
    <property type="entry name" value="Chemotax_Me-accpt_rcpt"/>
</dbReference>
<evidence type="ECO:0000256" key="3">
    <source>
        <dbReference type="ARBA" id="ARBA00022481"/>
    </source>
</evidence>
<dbReference type="SMART" id="SM00304">
    <property type="entry name" value="HAMP"/>
    <property type="match status" value="2"/>
</dbReference>
<comment type="subcellular location">
    <subcellularLocation>
        <location evidence="1">Cell membrane</location>
        <topology evidence="1">Multi-pass membrane protein</topology>
    </subcellularLocation>
</comment>
<evidence type="ECO:0000259" key="12">
    <source>
        <dbReference type="PROSITE" id="PS50111"/>
    </source>
</evidence>
<evidence type="ECO:0000259" key="14">
    <source>
        <dbReference type="PROSITE" id="PS51753"/>
    </source>
</evidence>
<accession>A0A3G7TW51</accession>
<dbReference type="Pfam" id="PF16591">
    <property type="entry name" value="HBM"/>
    <property type="match status" value="1"/>
</dbReference>
<evidence type="ECO:0000256" key="8">
    <source>
        <dbReference type="ARBA" id="ARBA00023224"/>
    </source>
</evidence>
<gene>
    <name evidence="15" type="ORF">C4K04_5705</name>
</gene>
<proteinExistence type="inferred from homology"/>
<dbReference type="SMART" id="SM00283">
    <property type="entry name" value="MA"/>
    <property type="match status" value="1"/>
</dbReference>
<evidence type="ECO:0000256" key="11">
    <source>
        <dbReference type="SAM" id="Phobius"/>
    </source>
</evidence>
<dbReference type="PRINTS" id="PR00260">
    <property type="entry name" value="CHEMTRNSDUCR"/>
</dbReference>
<feature type="domain" description="Methyl-accepting transducer" evidence="12">
    <location>
        <begin position="369"/>
        <end position="605"/>
    </location>
</feature>
<evidence type="ECO:0000256" key="4">
    <source>
        <dbReference type="ARBA" id="ARBA00022500"/>
    </source>
</evidence>
<dbReference type="PANTHER" id="PTHR32089:SF120">
    <property type="entry name" value="METHYL-ACCEPTING CHEMOTAXIS PROTEIN TLPQ"/>
    <property type="match status" value="1"/>
</dbReference>
<dbReference type="PROSITE" id="PS50885">
    <property type="entry name" value="HAMP"/>
    <property type="match status" value="1"/>
</dbReference>
<dbReference type="CDD" id="cd06225">
    <property type="entry name" value="HAMP"/>
    <property type="match status" value="1"/>
</dbReference>
<dbReference type="GO" id="GO:0007165">
    <property type="term" value="P:signal transduction"/>
    <property type="evidence" value="ECO:0007669"/>
    <property type="project" value="UniProtKB-KW"/>
</dbReference>
<evidence type="ECO:0000256" key="10">
    <source>
        <dbReference type="PROSITE-ProRule" id="PRU00284"/>
    </source>
</evidence>
<evidence type="ECO:0000256" key="1">
    <source>
        <dbReference type="ARBA" id="ARBA00004651"/>
    </source>
</evidence>
<protein>
    <submittedName>
        <fullName evidence="15">Methyl-accepting chemotaxis sensor/transducer protein</fullName>
    </submittedName>
</protein>
<sequence length="641" mass="69303">MSKFFGNISVNLKLALGFGLVLALTAVLALTGWASVDSLVWRSNRMSDITQLNTLLSKTRVARLQYLLSKGDEGAAQNVQVNLDAFIAQQQKLINTFTRPENLKLLKEQAAIISNFQQSLNKMRGAYLSANAARQALGDNAEVAGGLIAAIDSSVRQIPFSDQRFDQYQAITKVKEAFLLARYEVRGYTYAANVDPEAEKKAVNQLNEVVSGLTQLNERFNNSQPDKLRQLESALNNYRTAFQSYKTAASTVALASKELVDQGLDLWTRSDTLYQMQLDSRDSEVTKARAQQLGSALLALVFGILAAVIITRQITRPIRETLGVVERIAAGDLTQNLVVTRRDELGVLQQGIQHMGETLRNLISGVRDGVTQIASAAEELSAVTEQTSVGANNQKVETDQVATAMHEMTVTVQEVARNAEQASQAAATADGEAREGDKVVGEAIVQIERLAEEVVRSTEAMTRLQQESNKIGSVMDVIKAVAEQTNLLALNAAIEAARAGEAGRGFAVVADEVRGLAQRTQKSTEEIEGLVAGLQSGTEQVASIMNNSRSLTDSSVALTREAGLSLESITRTVSNIQSMNQQIATAAEQQSAVAEEISRSIINVRDVSEQTAAASDETAASSVELARLGNQLQMMVSHFKV</sequence>
<feature type="domain" description="HAMP" evidence="13">
    <location>
        <begin position="312"/>
        <end position="364"/>
    </location>
</feature>
<dbReference type="InterPro" id="IPR004089">
    <property type="entry name" value="MCPsignal_dom"/>
</dbReference>
<dbReference type="CDD" id="cd11386">
    <property type="entry name" value="MCP_signal"/>
    <property type="match status" value="1"/>
</dbReference>
<keyword evidence="7 11" id="KW-0472">Membrane</keyword>
<evidence type="ECO:0000313" key="16">
    <source>
        <dbReference type="Proteomes" id="UP000268048"/>
    </source>
</evidence>
<evidence type="ECO:0000256" key="7">
    <source>
        <dbReference type="ARBA" id="ARBA00023136"/>
    </source>
</evidence>